<sequence length="609" mass="66039">MSIYQAYLDTWARRGLVVPIFVIIRVISLAVLVPLTILLVGFAISLSGQSALTDQAIAHFFTSPLGLPVFLFIAAVLLIGSVIGLATMTVDLRHADPSSLRAIGASFALLGRRLPALMQYAVLLVARILLIIAPFALLSLWIAQRMFGQYDINYYLTARPPEFITGAALIAALLAVMGVILLNRVLLWAISLHRVLFDGASPRASFAQSAQLMQGKRLHLLRALGLWFALRTLGVLFVALIFGWLIREGVAQFIPTFRAKLTVALCLGALWGLCNLLVGAIALGTLARLLAAYYQGGAANLAHAPRGQNPMVSPGLILAGGSVLISLALMTGGVLINRVQTNPSVEIIAHRGAAGLRPENTLASVRKAVEDGADWVEIDVQETAEGEIVVIHDSDFMKLAGVDLKIWDATRADLEQIDIGSWFDPAFAQERTPSLAQVLEAVRDKAKLLIELKYYGHDISLEERTIAVVENAGMADRVATMSLKYPAVEKMKALRPQWSAGVLAATAIGDLSRLQADFIAVSTAMVGPRLVRATRRQGKKLYVWTVNDPLEMSAMMSLGVDGIITDEPALARQVMQTRAGLSTPERLFVLLAERFGLTQEPQVYRDESP</sequence>
<feature type="domain" description="GP-PDE" evidence="2">
    <location>
        <begin position="345"/>
        <end position="575"/>
    </location>
</feature>
<evidence type="ECO:0000313" key="4">
    <source>
        <dbReference type="Proteomes" id="UP001318682"/>
    </source>
</evidence>
<feature type="transmembrane region" description="Helical" evidence="1">
    <location>
        <begin position="65"/>
        <end position="86"/>
    </location>
</feature>
<feature type="transmembrane region" description="Helical" evidence="1">
    <location>
        <begin position="315"/>
        <end position="336"/>
    </location>
</feature>
<organism evidence="3 4">
    <name type="scientific">Roseobacter fucihabitans</name>
    <dbReference type="NCBI Taxonomy" id="1537242"/>
    <lineage>
        <taxon>Bacteria</taxon>
        <taxon>Pseudomonadati</taxon>
        <taxon>Pseudomonadota</taxon>
        <taxon>Alphaproteobacteria</taxon>
        <taxon>Rhodobacterales</taxon>
        <taxon>Roseobacteraceae</taxon>
        <taxon>Roseobacter</taxon>
    </lineage>
</organism>
<dbReference type="InterPro" id="IPR017946">
    <property type="entry name" value="PLC-like_Pdiesterase_TIM-brl"/>
</dbReference>
<feature type="transmembrane region" description="Helical" evidence="1">
    <location>
        <begin position="163"/>
        <end position="187"/>
    </location>
</feature>
<name>A0ABZ2BPN1_9RHOB</name>
<dbReference type="InterPro" id="IPR018476">
    <property type="entry name" value="GlyceroP-diester-Pdiesterase_M"/>
</dbReference>
<dbReference type="Proteomes" id="UP001318682">
    <property type="component" value="Chromosome"/>
</dbReference>
<evidence type="ECO:0000256" key="1">
    <source>
        <dbReference type="SAM" id="Phobius"/>
    </source>
</evidence>
<dbReference type="Gene3D" id="3.20.20.190">
    <property type="entry name" value="Phosphatidylinositol (PI) phosphodiesterase"/>
    <property type="match status" value="1"/>
</dbReference>
<dbReference type="InterPro" id="IPR030395">
    <property type="entry name" value="GP_PDE_dom"/>
</dbReference>
<reference evidence="3 4" key="1">
    <citation type="submission" date="2015-07" db="EMBL/GenBank/DDBJ databases">
        <authorList>
            <person name="Voget S."/>
            <person name="Dogs M."/>
            <person name="Brinkhoff T.H."/>
            <person name="Daniel R."/>
        </authorList>
    </citation>
    <scope>NUCLEOTIDE SEQUENCE [LARGE SCALE GENOMIC DNA]</scope>
    <source>
        <strain evidence="3 4">B14</strain>
    </source>
</reference>
<proteinExistence type="predicted"/>
<feature type="transmembrane region" description="Helical" evidence="1">
    <location>
        <begin position="20"/>
        <end position="45"/>
    </location>
</feature>
<dbReference type="EMBL" id="CP143423">
    <property type="protein sequence ID" value="WVX47962.1"/>
    <property type="molecule type" value="Genomic_DNA"/>
</dbReference>
<keyword evidence="1" id="KW-0812">Transmembrane</keyword>
<dbReference type="PANTHER" id="PTHR46211:SF8">
    <property type="entry name" value="PHOSPHODIESTERASE"/>
    <property type="match status" value="1"/>
</dbReference>
<gene>
    <name evidence="3" type="ORF">ROLI_010380</name>
</gene>
<dbReference type="PROSITE" id="PS51704">
    <property type="entry name" value="GP_PDE"/>
    <property type="match status" value="1"/>
</dbReference>
<reference evidence="4" key="2">
    <citation type="submission" date="2024-01" db="EMBL/GenBank/DDBJ databases">
        <title>Roseobacter fucihabitans sp. nov., isolated from the brown alga Fucus spiralis.</title>
        <authorList>
            <person name="Hahnke S."/>
            <person name="Berger M."/>
            <person name="Schlingloff A."/>
            <person name="Athale I."/>
            <person name="Neumann-Schaal M."/>
            <person name="Adenaya A."/>
            <person name="Poehlein A."/>
            <person name="Daniel R."/>
            <person name="Pertersen J."/>
            <person name="Brinkhoff T."/>
        </authorList>
    </citation>
    <scope>NUCLEOTIDE SEQUENCE [LARGE SCALE GENOMIC DNA]</scope>
    <source>
        <strain evidence="4">B14</strain>
    </source>
</reference>
<dbReference type="Pfam" id="PF03009">
    <property type="entry name" value="GDPD"/>
    <property type="match status" value="1"/>
</dbReference>
<keyword evidence="1" id="KW-0472">Membrane</keyword>
<keyword evidence="4" id="KW-1185">Reference proteome</keyword>
<evidence type="ECO:0000313" key="3">
    <source>
        <dbReference type="EMBL" id="WVX47962.1"/>
    </source>
</evidence>
<evidence type="ECO:0000259" key="2">
    <source>
        <dbReference type="PROSITE" id="PS51704"/>
    </source>
</evidence>
<protein>
    <recommendedName>
        <fullName evidence="2">GP-PDE domain-containing protein</fullName>
    </recommendedName>
</protein>
<dbReference type="RefSeq" id="WP_187429714.1">
    <property type="nucleotide sequence ID" value="NZ_CP143423.1"/>
</dbReference>
<keyword evidence="1" id="KW-1133">Transmembrane helix</keyword>
<feature type="transmembrane region" description="Helical" evidence="1">
    <location>
        <begin position="120"/>
        <end position="143"/>
    </location>
</feature>
<feature type="transmembrane region" description="Helical" evidence="1">
    <location>
        <begin position="261"/>
        <end position="294"/>
    </location>
</feature>
<dbReference type="PANTHER" id="PTHR46211">
    <property type="entry name" value="GLYCEROPHOSPHORYL DIESTER PHOSPHODIESTERASE"/>
    <property type="match status" value="1"/>
</dbReference>
<dbReference type="SUPFAM" id="SSF51695">
    <property type="entry name" value="PLC-like phosphodiesterases"/>
    <property type="match status" value="1"/>
</dbReference>
<accession>A0ABZ2BPN1</accession>
<dbReference type="CDD" id="cd08579">
    <property type="entry name" value="GDPD_memb_like"/>
    <property type="match status" value="1"/>
</dbReference>
<dbReference type="Pfam" id="PF10110">
    <property type="entry name" value="GPDPase_memb"/>
    <property type="match status" value="1"/>
</dbReference>
<feature type="transmembrane region" description="Helical" evidence="1">
    <location>
        <begin position="223"/>
        <end position="246"/>
    </location>
</feature>